<feature type="region of interest" description="Disordered" evidence="1">
    <location>
        <begin position="295"/>
        <end position="499"/>
    </location>
</feature>
<feature type="compositionally biased region" description="Polar residues" evidence="1">
    <location>
        <begin position="372"/>
        <end position="385"/>
    </location>
</feature>
<sequence length="499" mass="57110">MKVFLYFFYSILSVTIYSNSPLARGAGRGQKCGYEDNKREQFAQKLIYKGKTIDRVKIKEINLLSNSKPCMKMCDLVNKNCPEISITNPTSKKPEYSVFVVRENDSEKSQQNPSTYLHDTIEIDSNAGVVKCPGPEMFKDNKNIEWTPNPIAKYRQLKYDNNRLTYMIIAPDERKDFKISCGKIRQVPNDPKYDITWDYSIKVIDKQYKYGPDISPNYSGSIKCSDKDTEDYALMFAAVPKEKWNEPKDGRTSRVRQITKNDKIYPDEVIFIYKKITQQKHEALTFEPLCVRRVTDGKSSNKGDKNDWRSKKGDTNKGGSNDFRPGRGDRNNGDTEKEDSNNGRSNKGGTNNKGPSDWRSDRGDTNKEDSNNWRSNKGETNNRSPSDWRSDRGDTNKEDSNNWRSNKEGPDDRGPNGWRSDRGDTNKEDSNNWRSSKGGSNDWRSNKEGSNDWRSNIGDTNKEDSNNLRPSRGDRNNWRSSRGGSNNQESDNGGPNPVE</sequence>
<feature type="chain" id="PRO_5005895257" evidence="2">
    <location>
        <begin position="19"/>
        <end position="499"/>
    </location>
</feature>
<feature type="compositionally biased region" description="Basic and acidic residues" evidence="1">
    <location>
        <begin position="386"/>
        <end position="431"/>
    </location>
</feature>
<evidence type="ECO:0000256" key="1">
    <source>
        <dbReference type="SAM" id="MobiDB-lite"/>
    </source>
</evidence>
<keyword evidence="3" id="KW-1185">Reference proteome</keyword>
<feature type="compositionally biased region" description="Basic and acidic residues" evidence="1">
    <location>
        <begin position="324"/>
        <end position="341"/>
    </location>
</feature>
<feature type="compositionally biased region" description="Basic and acidic residues" evidence="1">
    <location>
        <begin position="460"/>
        <end position="477"/>
    </location>
</feature>
<reference evidence="4" key="1">
    <citation type="submission" date="2017-02" db="UniProtKB">
        <authorList>
            <consortium name="WormBaseParasite"/>
        </authorList>
    </citation>
    <scope>IDENTIFICATION</scope>
</reference>
<organism evidence="3 4">
    <name type="scientific">Strongyloides papillosus</name>
    <name type="common">Intestinal threadworm</name>
    <dbReference type="NCBI Taxonomy" id="174720"/>
    <lineage>
        <taxon>Eukaryota</taxon>
        <taxon>Metazoa</taxon>
        <taxon>Ecdysozoa</taxon>
        <taxon>Nematoda</taxon>
        <taxon>Chromadorea</taxon>
        <taxon>Rhabditida</taxon>
        <taxon>Tylenchina</taxon>
        <taxon>Panagrolaimomorpha</taxon>
        <taxon>Strongyloidoidea</taxon>
        <taxon>Strongyloididae</taxon>
        <taxon>Strongyloides</taxon>
    </lineage>
</organism>
<feature type="compositionally biased region" description="Basic and acidic residues" evidence="1">
    <location>
        <begin position="356"/>
        <end position="371"/>
    </location>
</feature>
<keyword evidence="2" id="KW-0732">Signal</keyword>
<dbReference type="Proteomes" id="UP000046392">
    <property type="component" value="Unplaced"/>
</dbReference>
<accession>A0A0N5C243</accession>
<dbReference type="WBParaSite" id="SPAL_0001205600.1">
    <property type="protein sequence ID" value="SPAL_0001205600.1"/>
    <property type="gene ID" value="SPAL_0001205600"/>
</dbReference>
<feature type="compositionally biased region" description="Polar residues" evidence="1">
    <location>
        <begin position="342"/>
        <end position="354"/>
    </location>
</feature>
<protein>
    <submittedName>
        <fullName evidence="4">Fam-a protein</fullName>
    </submittedName>
</protein>
<feature type="compositionally biased region" description="Basic and acidic residues" evidence="1">
    <location>
        <begin position="295"/>
        <end position="315"/>
    </location>
</feature>
<proteinExistence type="predicted"/>
<name>A0A0N5C243_STREA</name>
<evidence type="ECO:0000256" key="2">
    <source>
        <dbReference type="SAM" id="SignalP"/>
    </source>
</evidence>
<evidence type="ECO:0000313" key="4">
    <source>
        <dbReference type="WBParaSite" id="SPAL_0001205600.1"/>
    </source>
</evidence>
<feature type="signal peptide" evidence="2">
    <location>
        <begin position="1"/>
        <end position="18"/>
    </location>
</feature>
<dbReference type="AlphaFoldDB" id="A0A0N5C243"/>
<feature type="compositionally biased region" description="Polar residues" evidence="1">
    <location>
        <begin position="432"/>
        <end position="443"/>
    </location>
</feature>
<feature type="compositionally biased region" description="Low complexity" evidence="1">
    <location>
        <begin position="478"/>
        <end position="487"/>
    </location>
</feature>
<evidence type="ECO:0000313" key="3">
    <source>
        <dbReference type="Proteomes" id="UP000046392"/>
    </source>
</evidence>